<gene>
    <name evidence="2" type="ORF">L3X38_003189</name>
</gene>
<dbReference type="EMBL" id="JAJFAZ020000001">
    <property type="protein sequence ID" value="KAI5350298.1"/>
    <property type="molecule type" value="Genomic_DNA"/>
</dbReference>
<comment type="caution">
    <text evidence="2">The sequence shown here is derived from an EMBL/GenBank/DDBJ whole genome shotgun (WGS) entry which is preliminary data.</text>
</comment>
<feature type="region of interest" description="Disordered" evidence="1">
    <location>
        <begin position="1"/>
        <end position="65"/>
    </location>
</feature>
<evidence type="ECO:0000256" key="1">
    <source>
        <dbReference type="SAM" id="MobiDB-lite"/>
    </source>
</evidence>
<dbReference type="AlphaFoldDB" id="A0AAD5F1L5"/>
<sequence>MSRQAQLASQHEQPSASLPPLRAHVTPGLPSLAPACPAQAHIGPRPSVASPSSSPSRRPRPTPPFFHFKPSACRLKPANLATLQQMHAGLNLPALLNSNYAFKKKKETKTDASTAKSELKVAIVPKKFNQQAS</sequence>
<name>A0AAD5F1L5_PRUDU</name>
<proteinExistence type="predicted"/>
<reference evidence="2 3" key="1">
    <citation type="journal article" date="2022" name="G3 (Bethesda)">
        <title>Whole-genome sequence and methylome profiling of the almond [Prunus dulcis (Mill.) D.A. Webb] cultivar 'Nonpareil'.</title>
        <authorList>
            <person name="D'Amico-Willman K.M."/>
            <person name="Ouma W.Z."/>
            <person name="Meulia T."/>
            <person name="Sideli G.M."/>
            <person name="Gradziel T.M."/>
            <person name="Fresnedo-Ramirez J."/>
        </authorList>
    </citation>
    <scope>NUCLEOTIDE SEQUENCE [LARGE SCALE GENOMIC DNA]</scope>
    <source>
        <strain evidence="2">Clone GOH B32 T37-40</strain>
    </source>
</reference>
<accession>A0AAD5F1L5</accession>
<dbReference type="Proteomes" id="UP001054821">
    <property type="component" value="Chromosome 1"/>
</dbReference>
<feature type="compositionally biased region" description="Low complexity" evidence="1">
    <location>
        <begin position="44"/>
        <end position="56"/>
    </location>
</feature>
<organism evidence="2 3">
    <name type="scientific">Prunus dulcis</name>
    <name type="common">Almond</name>
    <name type="synonym">Amygdalus dulcis</name>
    <dbReference type="NCBI Taxonomy" id="3755"/>
    <lineage>
        <taxon>Eukaryota</taxon>
        <taxon>Viridiplantae</taxon>
        <taxon>Streptophyta</taxon>
        <taxon>Embryophyta</taxon>
        <taxon>Tracheophyta</taxon>
        <taxon>Spermatophyta</taxon>
        <taxon>Magnoliopsida</taxon>
        <taxon>eudicotyledons</taxon>
        <taxon>Gunneridae</taxon>
        <taxon>Pentapetalae</taxon>
        <taxon>rosids</taxon>
        <taxon>fabids</taxon>
        <taxon>Rosales</taxon>
        <taxon>Rosaceae</taxon>
        <taxon>Amygdaloideae</taxon>
        <taxon>Amygdaleae</taxon>
        <taxon>Prunus</taxon>
    </lineage>
</organism>
<evidence type="ECO:0000313" key="2">
    <source>
        <dbReference type="EMBL" id="KAI5350298.1"/>
    </source>
</evidence>
<feature type="compositionally biased region" description="Polar residues" evidence="1">
    <location>
        <begin position="1"/>
        <end position="16"/>
    </location>
</feature>
<protein>
    <submittedName>
        <fullName evidence="2">Uncharacterized protein</fullName>
    </submittedName>
</protein>
<keyword evidence="3" id="KW-1185">Reference proteome</keyword>
<evidence type="ECO:0000313" key="3">
    <source>
        <dbReference type="Proteomes" id="UP001054821"/>
    </source>
</evidence>